<evidence type="ECO:0000256" key="2">
    <source>
        <dbReference type="ARBA" id="ARBA00022840"/>
    </source>
</evidence>
<keyword evidence="5" id="KW-1185">Reference proteome</keyword>
<dbReference type="EMBL" id="BNJF01000001">
    <property type="protein sequence ID" value="GHO43921.1"/>
    <property type="molecule type" value="Genomic_DNA"/>
</dbReference>
<gene>
    <name evidence="4" type="ORF">KSX_20840</name>
</gene>
<organism evidence="4 5">
    <name type="scientific">Ktedonospora formicarum</name>
    <dbReference type="NCBI Taxonomy" id="2778364"/>
    <lineage>
        <taxon>Bacteria</taxon>
        <taxon>Bacillati</taxon>
        <taxon>Chloroflexota</taxon>
        <taxon>Ktedonobacteria</taxon>
        <taxon>Ktedonobacterales</taxon>
        <taxon>Ktedonobacteraceae</taxon>
        <taxon>Ktedonospora</taxon>
    </lineage>
</organism>
<dbReference type="GO" id="GO:0005524">
    <property type="term" value="F:ATP binding"/>
    <property type="evidence" value="ECO:0007669"/>
    <property type="project" value="UniProtKB-KW"/>
</dbReference>
<dbReference type="InterPro" id="IPR000719">
    <property type="entry name" value="Prot_kinase_dom"/>
</dbReference>
<reference evidence="4" key="1">
    <citation type="submission" date="2020-10" db="EMBL/GenBank/DDBJ databases">
        <title>Taxonomic study of unclassified bacteria belonging to the class Ktedonobacteria.</title>
        <authorList>
            <person name="Yabe S."/>
            <person name="Wang C.M."/>
            <person name="Zheng Y."/>
            <person name="Sakai Y."/>
            <person name="Cavaletti L."/>
            <person name="Monciardini P."/>
            <person name="Donadio S."/>
        </authorList>
    </citation>
    <scope>NUCLEOTIDE SEQUENCE</scope>
    <source>
        <strain evidence="4">SOSP1-1</strain>
    </source>
</reference>
<dbReference type="GO" id="GO:0035556">
    <property type="term" value="P:intracellular signal transduction"/>
    <property type="evidence" value="ECO:0007669"/>
    <property type="project" value="TreeGrafter"/>
</dbReference>
<keyword evidence="2" id="KW-0067">ATP-binding</keyword>
<dbReference type="GO" id="GO:0005737">
    <property type="term" value="C:cytoplasm"/>
    <property type="evidence" value="ECO:0007669"/>
    <property type="project" value="TreeGrafter"/>
</dbReference>
<dbReference type="Proteomes" id="UP000612362">
    <property type="component" value="Unassembled WGS sequence"/>
</dbReference>
<dbReference type="SUPFAM" id="SSF56112">
    <property type="entry name" value="Protein kinase-like (PK-like)"/>
    <property type="match status" value="1"/>
</dbReference>
<evidence type="ECO:0000313" key="5">
    <source>
        <dbReference type="Proteomes" id="UP000612362"/>
    </source>
</evidence>
<dbReference type="Gene3D" id="3.30.200.20">
    <property type="entry name" value="Phosphorylase Kinase, domain 1"/>
    <property type="match status" value="1"/>
</dbReference>
<dbReference type="PANTHER" id="PTHR24346:SF30">
    <property type="entry name" value="MATERNAL EMBRYONIC LEUCINE ZIPPER KINASE"/>
    <property type="match status" value="1"/>
</dbReference>
<dbReference type="PROSITE" id="PS00108">
    <property type="entry name" value="PROTEIN_KINASE_ST"/>
    <property type="match status" value="1"/>
</dbReference>
<accession>A0A8J3HXR1</accession>
<sequence length="308" mass="34839">MLKSTQINSAPGLQTTIQQLGSYRLIRLLRCGGYATLYLGEHRYLKTQVVLKLLNTWYATESDVRSLLSEARLHACFPHTHIVRVLDFGKAEDIPFMVIDYAPHGTLHEHFPQQRVVTLQVILPYVLQVGLALQYLHDADIVHGDVKPQNILLGPNFEAWLCDFGAARSVTQSLHLGDEQIPRGTVLYAAPEQIRGRPEPASDQYALGVMLYTWLCGHYPFQGSATQICHQHLYAEPKGMRAFMPEIPDAIEQVILRSLAKEPSRRFSCIATFMDALQQATCCPAFRHRTPLMYVRSLLTKLLSRENS</sequence>
<evidence type="ECO:0000256" key="1">
    <source>
        <dbReference type="ARBA" id="ARBA00022741"/>
    </source>
</evidence>
<comment type="caution">
    <text evidence="4">The sequence shown here is derived from an EMBL/GenBank/DDBJ whole genome shotgun (WGS) entry which is preliminary data.</text>
</comment>
<dbReference type="RefSeq" id="WP_220193365.1">
    <property type="nucleotide sequence ID" value="NZ_BNJF01000001.1"/>
</dbReference>
<dbReference type="Gene3D" id="1.10.510.10">
    <property type="entry name" value="Transferase(Phosphotransferase) domain 1"/>
    <property type="match status" value="1"/>
</dbReference>
<protein>
    <recommendedName>
        <fullName evidence="3">Protein kinase domain-containing protein</fullName>
    </recommendedName>
</protein>
<dbReference type="PROSITE" id="PS50011">
    <property type="entry name" value="PROTEIN_KINASE_DOM"/>
    <property type="match status" value="1"/>
</dbReference>
<dbReference type="AlphaFoldDB" id="A0A8J3HXR1"/>
<name>A0A8J3HXR1_9CHLR</name>
<evidence type="ECO:0000313" key="4">
    <source>
        <dbReference type="EMBL" id="GHO43921.1"/>
    </source>
</evidence>
<dbReference type="InterPro" id="IPR008271">
    <property type="entry name" value="Ser/Thr_kinase_AS"/>
</dbReference>
<feature type="domain" description="Protein kinase" evidence="3">
    <location>
        <begin position="23"/>
        <end position="286"/>
    </location>
</feature>
<keyword evidence="1" id="KW-0547">Nucleotide-binding</keyword>
<evidence type="ECO:0000259" key="3">
    <source>
        <dbReference type="PROSITE" id="PS50011"/>
    </source>
</evidence>
<dbReference type="GO" id="GO:0004674">
    <property type="term" value="F:protein serine/threonine kinase activity"/>
    <property type="evidence" value="ECO:0007669"/>
    <property type="project" value="TreeGrafter"/>
</dbReference>
<dbReference type="Pfam" id="PF00069">
    <property type="entry name" value="Pkinase"/>
    <property type="match status" value="1"/>
</dbReference>
<dbReference type="InterPro" id="IPR011009">
    <property type="entry name" value="Kinase-like_dom_sf"/>
</dbReference>
<proteinExistence type="predicted"/>
<dbReference type="CDD" id="cd14014">
    <property type="entry name" value="STKc_PknB_like"/>
    <property type="match status" value="1"/>
</dbReference>
<dbReference type="SMART" id="SM00220">
    <property type="entry name" value="S_TKc"/>
    <property type="match status" value="1"/>
</dbReference>
<dbReference type="PANTHER" id="PTHR24346">
    <property type="entry name" value="MAP/MICROTUBULE AFFINITY-REGULATING KINASE"/>
    <property type="match status" value="1"/>
</dbReference>